<comment type="similarity">
    <text evidence="7">Belongs to the DNA polymerase HolA subunit family.</text>
</comment>
<comment type="caution">
    <text evidence="11">The sequence shown here is derived from an EMBL/GenBank/DDBJ whole genome shotgun (WGS) entry which is preliminary data.</text>
</comment>
<dbReference type="GO" id="GO:0003677">
    <property type="term" value="F:DNA binding"/>
    <property type="evidence" value="ECO:0007669"/>
    <property type="project" value="InterPro"/>
</dbReference>
<feature type="domain" description="DNA polymerase III delta N-terminal" evidence="9">
    <location>
        <begin position="5"/>
        <end position="127"/>
    </location>
</feature>
<evidence type="ECO:0000313" key="12">
    <source>
        <dbReference type="Proteomes" id="UP000051841"/>
    </source>
</evidence>
<dbReference type="Gene3D" id="1.20.272.10">
    <property type="match status" value="1"/>
</dbReference>
<dbReference type="GO" id="GO:0006261">
    <property type="term" value="P:DNA-templated DNA replication"/>
    <property type="evidence" value="ECO:0007669"/>
    <property type="project" value="TreeGrafter"/>
</dbReference>
<dbReference type="NCBIfam" id="TIGR01128">
    <property type="entry name" value="holA"/>
    <property type="match status" value="1"/>
</dbReference>
<evidence type="ECO:0000256" key="8">
    <source>
        <dbReference type="ARBA" id="ARBA00049244"/>
    </source>
</evidence>
<comment type="catalytic activity">
    <reaction evidence="8">
        <text>DNA(n) + a 2'-deoxyribonucleoside 5'-triphosphate = DNA(n+1) + diphosphate</text>
        <dbReference type="Rhea" id="RHEA:22508"/>
        <dbReference type="Rhea" id="RHEA-COMP:17339"/>
        <dbReference type="Rhea" id="RHEA-COMP:17340"/>
        <dbReference type="ChEBI" id="CHEBI:33019"/>
        <dbReference type="ChEBI" id="CHEBI:61560"/>
        <dbReference type="ChEBI" id="CHEBI:173112"/>
        <dbReference type="EC" id="2.7.7.7"/>
    </reaction>
</comment>
<evidence type="ECO:0000259" key="10">
    <source>
        <dbReference type="Pfam" id="PF21694"/>
    </source>
</evidence>
<reference evidence="11 12" key="1">
    <citation type="journal article" date="2015" name="Genome Announc.">
        <title>Expanding the biotechnology potential of lactobacilli through comparative genomics of 213 strains and associated genera.</title>
        <authorList>
            <person name="Sun Z."/>
            <person name="Harris H.M."/>
            <person name="McCann A."/>
            <person name="Guo C."/>
            <person name="Argimon S."/>
            <person name="Zhang W."/>
            <person name="Yang X."/>
            <person name="Jeffery I.B."/>
            <person name="Cooney J.C."/>
            <person name="Kagawa T.F."/>
            <person name="Liu W."/>
            <person name="Song Y."/>
            <person name="Salvetti E."/>
            <person name="Wrobel A."/>
            <person name="Rasinkangas P."/>
            <person name="Parkhill J."/>
            <person name="Rea M.C."/>
            <person name="O'Sullivan O."/>
            <person name="Ritari J."/>
            <person name="Douillard F.P."/>
            <person name="Paul Ross R."/>
            <person name="Yang R."/>
            <person name="Briner A.E."/>
            <person name="Felis G.E."/>
            <person name="de Vos W.M."/>
            <person name="Barrangou R."/>
            <person name="Klaenhammer T.R."/>
            <person name="Caufield P.W."/>
            <person name="Cui Y."/>
            <person name="Zhang H."/>
            <person name="O'Toole P.W."/>
        </authorList>
    </citation>
    <scope>NUCLEOTIDE SEQUENCE [LARGE SCALE GENOMIC DNA]</scope>
    <source>
        <strain evidence="11 12">DSM 20405</strain>
    </source>
</reference>
<keyword evidence="6" id="KW-0239">DNA-directed DNA polymerase</keyword>
<dbReference type="SUPFAM" id="SSF48019">
    <property type="entry name" value="post-AAA+ oligomerization domain-like"/>
    <property type="match status" value="1"/>
</dbReference>
<dbReference type="Proteomes" id="UP000051841">
    <property type="component" value="Unassembled WGS sequence"/>
</dbReference>
<feature type="domain" description="DNA polymerase III delta subunit-like C-terminal" evidence="10">
    <location>
        <begin position="197"/>
        <end position="316"/>
    </location>
</feature>
<evidence type="ECO:0000256" key="2">
    <source>
        <dbReference type="ARBA" id="ARBA00017703"/>
    </source>
</evidence>
<keyword evidence="3" id="KW-0808">Transferase</keyword>
<dbReference type="EMBL" id="JQBL01000007">
    <property type="protein sequence ID" value="KRN50602.1"/>
    <property type="molecule type" value="Genomic_DNA"/>
</dbReference>
<evidence type="ECO:0000256" key="4">
    <source>
        <dbReference type="ARBA" id="ARBA00022695"/>
    </source>
</evidence>
<evidence type="ECO:0000256" key="1">
    <source>
        <dbReference type="ARBA" id="ARBA00012417"/>
    </source>
</evidence>
<dbReference type="AlphaFoldDB" id="A0A0R2HM63"/>
<organism evidence="11 12">
    <name type="scientific">Kandleria vitulina DSM 20405</name>
    <dbReference type="NCBI Taxonomy" id="1410657"/>
    <lineage>
        <taxon>Bacteria</taxon>
        <taxon>Bacillati</taxon>
        <taxon>Bacillota</taxon>
        <taxon>Erysipelotrichia</taxon>
        <taxon>Erysipelotrichales</taxon>
        <taxon>Coprobacillaceae</taxon>
        <taxon>Kandleria</taxon>
    </lineage>
</organism>
<dbReference type="InterPro" id="IPR008921">
    <property type="entry name" value="DNA_pol3_clamp-load_cplx_C"/>
</dbReference>
<dbReference type="InterPro" id="IPR005790">
    <property type="entry name" value="DNA_polIII_delta"/>
</dbReference>
<dbReference type="InterPro" id="IPR010372">
    <property type="entry name" value="DNA_pol3_delta_N"/>
</dbReference>
<keyword evidence="5" id="KW-0235">DNA replication</keyword>
<dbReference type="Gene3D" id="1.10.8.60">
    <property type="match status" value="1"/>
</dbReference>
<dbReference type="SUPFAM" id="SSF52540">
    <property type="entry name" value="P-loop containing nucleoside triphosphate hydrolases"/>
    <property type="match status" value="1"/>
</dbReference>
<dbReference type="GO" id="GO:0003887">
    <property type="term" value="F:DNA-directed DNA polymerase activity"/>
    <property type="evidence" value="ECO:0007669"/>
    <property type="project" value="UniProtKB-KW"/>
</dbReference>
<dbReference type="PATRIC" id="fig|1410657.5.peg.1982"/>
<evidence type="ECO:0000256" key="7">
    <source>
        <dbReference type="ARBA" id="ARBA00034754"/>
    </source>
</evidence>
<dbReference type="Pfam" id="PF21694">
    <property type="entry name" value="DNA_pol3_delta_C"/>
    <property type="match status" value="1"/>
</dbReference>
<dbReference type="EC" id="2.7.7.7" evidence="1"/>
<protein>
    <recommendedName>
        <fullName evidence="2">DNA polymerase III subunit delta</fullName>
        <ecNumber evidence="1">2.7.7.7</ecNumber>
    </recommendedName>
</protein>
<sequence>MNIVIHGVERLLMEKKLDELKKKYHCSVEEMNLMSYYMGETPMSQVLEDAKTPPFLTEYKMVIMKEPLFLTSKKQKTVNENDVAMFIDYISHDNPTTVFVIYHDEGNFDERKKVMKTLRKHAQFFEMNHVSFNQLYKSTREAIRSRGCKIEDEALTLLLNRIGEDLYEISHQVDKLCLYTKDIKVEDINKLVAAPLEEDVFALTNAILKHDLNKTMMIYKDLMVTNHEPIALIGLIANSLRNLYQVKLLSRKGYQDKEIARMCGLNPRAIYPIRKNGEGFEINELLEKLNALSELDIKIKTGLIDKQRGLELFLLNMES</sequence>
<dbReference type="Gene3D" id="3.40.50.300">
    <property type="entry name" value="P-loop containing nucleotide triphosphate hydrolases"/>
    <property type="match status" value="1"/>
</dbReference>
<evidence type="ECO:0000256" key="6">
    <source>
        <dbReference type="ARBA" id="ARBA00022932"/>
    </source>
</evidence>
<keyword evidence="12" id="KW-1185">Reference proteome</keyword>
<evidence type="ECO:0000313" key="11">
    <source>
        <dbReference type="EMBL" id="KRN50602.1"/>
    </source>
</evidence>
<proteinExistence type="inferred from homology"/>
<dbReference type="Pfam" id="PF06144">
    <property type="entry name" value="DNA_pol3_delta"/>
    <property type="match status" value="1"/>
</dbReference>
<accession>A0A0R2HM63</accession>
<dbReference type="PANTHER" id="PTHR34388">
    <property type="entry name" value="DNA POLYMERASE III SUBUNIT DELTA"/>
    <property type="match status" value="1"/>
</dbReference>
<gene>
    <name evidence="11" type="ORF">IV49_GL001921</name>
</gene>
<name>A0A0R2HM63_9FIRM</name>
<dbReference type="RefSeq" id="WP_031588925.1">
    <property type="nucleotide sequence ID" value="NZ_JNKN01000007.1"/>
</dbReference>
<evidence type="ECO:0000256" key="5">
    <source>
        <dbReference type="ARBA" id="ARBA00022705"/>
    </source>
</evidence>
<dbReference type="InterPro" id="IPR027417">
    <property type="entry name" value="P-loop_NTPase"/>
</dbReference>
<evidence type="ECO:0000256" key="3">
    <source>
        <dbReference type="ARBA" id="ARBA00022679"/>
    </source>
</evidence>
<evidence type="ECO:0000259" key="9">
    <source>
        <dbReference type="Pfam" id="PF06144"/>
    </source>
</evidence>
<keyword evidence="4" id="KW-0548">Nucleotidyltransferase</keyword>
<dbReference type="PANTHER" id="PTHR34388:SF1">
    <property type="entry name" value="DNA POLYMERASE III SUBUNIT DELTA"/>
    <property type="match status" value="1"/>
</dbReference>
<dbReference type="GO" id="GO:0009360">
    <property type="term" value="C:DNA polymerase III complex"/>
    <property type="evidence" value="ECO:0007669"/>
    <property type="project" value="InterPro"/>
</dbReference>
<dbReference type="InterPro" id="IPR048466">
    <property type="entry name" value="DNA_pol3_delta-like_C"/>
</dbReference>